<comment type="subcellular location">
    <subcellularLocation>
        <location evidence="1">Membrane</location>
        <topology evidence="1">Multi-pass membrane protein</topology>
    </subcellularLocation>
</comment>
<evidence type="ECO:0000256" key="3">
    <source>
        <dbReference type="ARBA" id="ARBA00022448"/>
    </source>
</evidence>
<feature type="transmembrane region" description="Helical" evidence="13">
    <location>
        <begin position="185"/>
        <end position="204"/>
    </location>
</feature>
<dbReference type="GO" id="GO:0016020">
    <property type="term" value="C:membrane"/>
    <property type="evidence" value="ECO:0007669"/>
    <property type="project" value="UniProtKB-SubCell"/>
</dbReference>
<evidence type="ECO:0000256" key="9">
    <source>
        <dbReference type="ARBA" id="ARBA00023065"/>
    </source>
</evidence>
<dbReference type="RefSeq" id="WP_009193468.1">
    <property type="nucleotide sequence ID" value="NZ_AODQ01000001.1"/>
</dbReference>
<organism evidence="14 15">
    <name type="scientific">Cesiribacter andamanensis AMV16</name>
    <dbReference type="NCBI Taxonomy" id="1279009"/>
    <lineage>
        <taxon>Bacteria</taxon>
        <taxon>Pseudomonadati</taxon>
        <taxon>Bacteroidota</taxon>
        <taxon>Cytophagia</taxon>
        <taxon>Cytophagales</taxon>
        <taxon>Cesiribacteraceae</taxon>
        <taxon>Cesiribacter</taxon>
    </lineage>
</organism>
<dbReference type="GO" id="GO:0005267">
    <property type="term" value="F:potassium channel activity"/>
    <property type="evidence" value="ECO:0007669"/>
    <property type="project" value="UniProtKB-KW"/>
</dbReference>
<evidence type="ECO:0000256" key="6">
    <source>
        <dbReference type="ARBA" id="ARBA00022826"/>
    </source>
</evidence>
<evidence type="ECO:0000256" key="1">
    <source>
        <dbReference type="ARBA" id="ARBA00004141"/>
    </source>
</evidence>
<keyword evidence="6" id="KW-0631">Potassium channel</keyword>
<dbReference type="eggNOG" id="COG3548">
    <property type="taxonomic scope" value="Bacteria"/>
</dbReference>
<evidence type="ECO:0000256" key="2">
    <source>
        <dbReference type="ARBA" id="ARBA00006920"/>
    </source>
</evidence>
<keyword evidence="8 13" id="KW-1133">Transmembrane helix</keyword>
<evidence type="ECO:0000313" key="14">
    <source>
        <dbReference type="EMBL" id="EMR04783.1"/>
    </source>
</evidence>
<reference evidence="14 15" key="1">
    <citation type="journal article" date="2013" name="Genome Announc.">
        <title>Draft Genome Sequence of Cesiribacter andamanensis Strain AMV16T, Isolated from a Soil Sample from a Mud Volcano in the Andaman Islands, India.</title>
        <authorList>
            <person name="Shivaji S."/>
            <person name="Ara S."/>
            <person name="Begum Z."/>
            <person name="Srinivas T.N."/>
            <person name="Singh A."/>
            <person name="Kumar Pinnaka A."/>
        </authorList>
    </citation>
    <scope>NUCLEOTIDE SEQUENCE [LARGE SCALE GENOMIC DNA]</scope>
    <source>
        <strain evidence="14 15">AMV16</strain>
    </source>
</reference>
<evidence type="ECO:0000256" key="4">
    <source>
        <dbReference type="ARBA" id="ARBA00022538"/>
    </source>
</evidence>
<keyword evidence="5 13" id="KW-0812">Transmembrane</keyword>
<gene>
    <name evidence="14" type="ORF">ADICEAN_00054</name>
</gene>
<evidence type="ECO:0000256" key="5">
    <source>
        <dbReference type="ARBA" id="ARBA00022692"/>
    </source>
</evidence>
<dbReference type="AlphaFoldDB" id="M7N879"/>
<evidence type="ECO:0008006" key="16">
    <source>
        <dbReference type="Google" id="ProtNLM"/>
    </source>
</evidence>
<feature type="transmembrane region" description="Helical" evidence="13">
    <location>
        <begin position="143"/>
        <end position="164"/>
    </location>
</feature>
<dbReference type="Pfam" id="PF06736">
    <property type="entry name" value="TMEM175"/>
    <property type="match status" value="1"/>
</dbReference>
<evidence type="ECO:0000256" key="13">
    <source>
        <dbReference type="SAM" id="Phobius"/>
    </source>
</evidence>
<proteinExistence type="inferred from homology"/>
<feature type="transmembrane region" description="Helical" evidence="13">
    <location>
        <begin position="27"/>
        <end position="46"/>
    </location>
</feature>
<dbReference type="Proteomes" id="UP000011910">
    <property type="component" value="Unassembled WGS sequence"/>
</dbReference>
<comment type="catalytic activity">
    <reaction evidence="12">
        <text>K(+)(in) = K(+)(out)</text>
        <dbReference type="Rhea" id="RHEA:29463"/>
        <dbReference type="ChEBI" id="CHEBI:29103"/>
    </reaction>
</comment>
<protein>
    <recommendedName>
        <fullName evidence="16">Integral membrane protein</fullName>
    </recommendedName>
</protein>
<evidence type="ECO:0000256" key="12">
    <source>
        <dbReference type="ARBA" id="ARBA00034430"/>
    </source>
</evidence>
<keyword evidence="7" id="KW-0630">Potassium</keyword>
<accession>M7N879</accession>
<feature type="transmembrane region" description="Helical" evidence="13">
    <location>
        <begin position="210"/>
        <end position="231"/>
    </location>
</feature>
<evidence type="ECO:0000256" key="10">
    <source>
        <dbReference type="ARBA" id="ARBA00023136"/>
    </source>
</evidence>
<keyword evidence="9" id="KW-0406">Ion transport</keyword>
<comment type="caution">
    <text evidence="14">The sequence shown here is derived from an EMBL/GenBank/DDBJ whole genome shotgun (WGS) entry which is preliminary data.</text>
</comment>
<evidence type="ECO:0000313" key="15">
    <source>
        <dbReference type="Proteomes" id="UP000011910"/>
    </source>
</evidence>
<dbReference type="InterPro" id="IPR010617">
    <property type="entry name" value="TMEM175-like"/>
</dbReference>
<feature type="transmembrane region" description="Helical" evidence="13">
    <location>
        <begin position="58"/>
        <end position="76"/>
    </location>
</feature>
<sequence>MLRQALKKHPIGLSTEFRNRGEQSSRLEAFSDAVFALALTLVIISAQPPGTFQELMGFFGELVSFLFCIALITLIWHQHFKFFLRYGFRSTYIVFLNTILLATVLIYVYPLRFLSRLLQLMFITNDSEAVRQMIEYAEIPQLMVIYGSGIALIFFLFALMYYYALRQAKVLQLTALERFDTRSSIVENLLMGVVPVFSVVLALLLRQYPWSGLVSGLAYFLYTPLMFYFGYRVGKQRRQLLAEDAGQGAVQQELA</sequence>
<keyword evidence="10 13" id="KW-0472">Membrane</keyword>
<dbReference type="EMBL" id="AODQ01000001">
    <property type="protein sequence ID" value="EMR04783.1"/>
    <property type="molecule type" value="Genomic_DNA"/>
</dbReference>
<dbReference type="GO" id="GO:0015252">
    <property type="term" value="F:proton channel activity"/>
    <property type="evidence" value="ECO:0007669"/>
    <property type="project" value="InterPro"/>
</dbReference>
<keyword evidence="15" id="KW-1185">Reference proteome</keyword>
<comment type="similarity">
    <text evidence="2">Belongs to the TMEM175 family.</text>
</comment>
<evidence type="ECO:0000256" key="11">
    <source>
        <dbReference type="ARBA" id="ARBA00023303"/>
    </source>
</evidence>
<evidence type="ECO:0000256" key="7">
    <source>
        <dbReference type="ARBA" id="ARBA00022958"/>
    </source>
</evidence>
<feature type="transmembrane region" description="Helical" evidence="13">
    <location>
        <begin position="88"/>
        <end position="109"/>
    </location>
</feature>
<evidence type="ECO:0000256" key="8">
    <source>
        <dbReference type="ARBA" id="ARBA00022989"/>
    </source>
</evidence>
<keyword evidence="4" id="KW-0633">Potassium transport</keyword>
<keyword evidence="3" id="KW-0813">Transport</keyword>
<name>M7N879_9BACT</name>
<keyword evidence="11" id="KW-0407">Ion channel</keyword>
<dbReference type="OrthoDB" id="7626281at2"/>